<evidence type="ECO:0000313" key="1">
    <source>
        <dbReference type="EMBL" id="TNN52744.1"/>
    </source>
</evidence>
<gene>
    <name evidence="1" type="ORF">EYF80_037048</name>
</gene>
<keyword evidence="2" id="KW-1185">Reference proteome</keyword>
<sequence>MLIGHQCGSVVTMCCVLCPGSTILWRQLLSLRRSLLSSIYINRPGHNATEAGLSGAGRDRMQGGCELPGDLTPRKKREPLGRSIRWDRGSSLSVSTRSPSLYHSTIGVGRPSALQLRVAGSPLDTIRSDGCSTTLGDASSNLGRDPGGQKEGGRVTFEFII</sequence>
<dbReference type="AlphaFoldDB" id="A0A4Z2GIX7"/>
<reference evidence="1 2" key="1">
    <citation type="submission" date="2019-03" db="EMBL/GenBank/DDBJ databases">
        <title>First draft genome of Liparis tanakae, snailfish: a comprehensive survey of snailfish specific genes.</title>
        <authorList>
            <person name="Kim W."/>
            <person name="Song I."/>
            <person name="Jeong J.-H."/>
            <person name="Kim D."/>
            <person name="Kim S."/>
            <person name="Ryu S."/>
            <person name="Song J.Y."/>
            <person name="Lee S.K."/>
        </authorList>
    </citation>
    <scope>NUCLEOTIDE SEQUENCE [LARGE SCALE GENOMIC DNA]</scope>
    <source>
        <tissue evidence="1">Muscle</tissue>
    </source>
</reference>
<proteinExistence type="predicted"/>
<dbReference type="Proteomes" id="UP000314294">
    <property type="component" value="Unassembled WGS sequence"/>
</dbReference>
<protein>
    <submittedName>
        <fullName evidence="1">Uncharacterized protein</fullName>
    </submittedName>
</protein>
<comment type="caution">
    <text evidence="1">The sequence shown here is derived from an EMBL/GenBank/DDBJ whole genome shotgun (WGS) entry which is preliminary data.</text>
</comment>
<name>A0A4Z2GIX7_9TELE</name>
<dbReference type="EMBL" id="SRLO01000537">
    <property type="protein sequence ID" value="TNN52744.1"/>
    <property type="molecule type" value="Genomic_DNA"/>
</dbReference>
<evidence type="ECO:0000313" key="2">
    <source>
        <dbReference type="Proteomes" id="UP000314294"/>
    </source>
</evidence>
<accession>A0A4Z2GIX7</accession>
<organism evidence="1 2">
    <name type="scientific">Liparis tanakae</name>
    <name type="common">Tanaka's snailfish</name>
    <dbReference type="NCBI Taxonomy" id="230148"/>
    <lineage>
        <taxon>Eukaryota</taxon>
        <taxon>Metazoa</taxon>
        <taxon>Chordata</taxon>
        <taxon>Craniata</taxon>
        <taxon>Vertebrata</taxon>
        <taxon>Euteleostomi</taxon>
        <taxon>Actinopterygii</taxon>
        <taxon>Neopterygii</taxon>
        <taxon>Teleostei</taxon>
        <taxon>Neoteleostei</taxon>
        <taxon>Acanthomorphata</taxon>
        <taxon>Eupercaria</taxon>
        <taxon>Perciformes</taxon>
        <taxon>Cottioidei</taxon>
        <taxon>Cottales</taxon>
        <taxon>Liparidae</taxon>
        <taxon>Liparis</taxon>
    </lineage>
</organism>